<evidence type="ECO:0000256" key="2">
    <source>
        <dbReference type="ARBA" id="ARBA00010323"/>
    </source>
</evidence>
<evidence type="ECO:0000256" key="4">
    <source>
        <dbReference type="ARBA" id="ARBA00022679"/>
    </source>
</evidence>
<feature type="transmembrane region" description="Helical" evidence="10">
    <location>
        <begin position="6"/>
        <end position="23"/>
    </location>
</feature>
<feature type="transmembrane region" description="Helical" evidence="10">
    <location>
        <begin position="167"/>
        <end position="186"/>
    </location>
</feature>
<dbReference type="GO" id="GO:0016746">
    <property type="term" value="F:acyltransferase activity"/>
    <property type="evidence" value="ECO:0007669"/>
    <property type="project" value="UniProtKB-KW"/>
</dbReference>
<feature type="transmembrane region" description="Helical" evidence="10">
    <location>
        <begin position="51"/>
        <end position="70"/>
    </location>
</feature>
<feature type="transmembrane region" description="Helical" evidence="10">
    <location>
        <begin position="375"/>
        <end position="392"/>
    </location>
</feature>
<dbReference type="Pfam" id="PF03062">
    <property type="entry name" value="MBOAT"/>
    <property type="match status" value="1"/>
</dbReference>
<keyword evidence="3 9" id="KW-1003">Cell membrane</keyword>
<keyword evidence="6 10" id="KW-1133">Transmembrane helix</keyword>
<evidence type="ECO:0000256" key="1">
    <source>
        <dbReference type="ARBA" id="ARBA00004651"/>
    </source>
</evidence>
<dbReference type="AlphaFoldDB" id="A0A916QEB1"/>
<keyword evidence="5 10" id="KW-0812">Transmembrane</keyword>
<organism evidence="11 12">
    <name type="scientific">Insulibacter thermoxylanivorax</name>
    <dbReference type="NCBI Taxonomy" id="2749268"/>
    <lineage>
        <taxon>Bacteria</taxon>
        <taxon>Bacillati</taxon>
        <taxon>Bacillota</taxon>
        <taxon>Bacilli</taxon>
        <taxon>Bacillales</taxon>
        <taxon>Paenibacillaceae</taxon>
        <taxon>Insulibacter</taxon>
    </lineage>
</organism>
<dbReference type="InterPro" id="IPR004299">
    <property type="entry name" value="MBOAT_fam"/>
</dbReference>
<dbReference type="RefSeq" id="WP_200967402.1">
    <property type="nucleotide sequence ID" value="NZ_BMAQ01000036.1"/>
</dbReference>
<keyword evidence="4 9" id="KW-0808">Transferase</keyword>
<sequence length="478" mass="54507">MLFNSYVYILAFLPISLIIYWLLVRLRYVTAAKLWLVAASFYFYGWWDVRYVPLLAASVLFNYGAGRWLASSGQAASGQAAQPDSSKRRRTSQGTRRLVLGLAIAANIALLGVFKYTDFFIENLNALLQTNWQLLGIILPIGISFYTFSQITYLVDSYKGEVRENSLLNYSLFVTFFPQLIAGPILHHREMMPQFADPANYRVNMRNMALGVTVFITGLVKKVVIADTLAPFANYGFDQATSLTLLEAWATSLSYTFQLYFDFSGYSDMAIGAALLFNIKLPFNFNSPYKSLNIQVFWRRWHMTLGRFLMNYIYIPLGGNRRGKLRTYRNLMITFLIGGFWHGAGWTFIFWGFLHGAALIVHRIWKEFNIKLPKLVSWLLTFLFVNISWVFFRATEWEDALKVLRGMVNFESIGLGTAGLKEILLLAAAFLIAVALCNTNELQERFRPNFVLAGAVAAGAVLALIQMNKITEFLYFNF</sequence>
<evidence type="ECO:0000256" key="3">
    <source>
        <dbReference type="ARBA" id="ARBA00022475"/>
    </source>
</evidence>
<comment type="similarity">
    <text evidence="2 9">Belongs to the membrane-bound acyltransferase family.</text>
</comment>
<evidence type="ECO:0000256" key="5">
    <source>
        <dbReference type="ARBA" id="ARBA00022692"/>
    </source>
</evidence>
<comment type="subcellular location">
    <subcellularLocation>
        <location evidence="1">Cell membrane</location>
        <topology evidence="1">Multi-pass membrane protein</topology>
    </subcellularLocation>
</comment>
<proteinExistence type="inferred from homology"/>
<evidence type="ECO:0000256" key="8">
    <source>
        <dbReference type="ARBA" id="ARBA00023315"/>
    </source>
</evidence>
<reference evidence="11" key="1">
    <citation type="submission" date="2020-08" db="EMBL/GenBank/DDBJ databases">
        <authorList>
            <person name="Uke A."/>
            <person name="Chhe C."/>
            <person name="Baramee S."/>
            <person name="Kosugi A."/>
        </authorList>
    </citation>
    <scope>NUCLEOTIDE SEQUENCE</scope>
    <source>
        <strain evidence="11">DA-C8</strain>
    </source>
</reference>
<dbReference type="InterPro" id="IPR051085">
    <property type="entry name" value="MB_O-acyltransferase"/>
</dbReference>
<reference evidence="11" key="2">
    <citation type="journal article" date="2021" name="Data Brief">
        <title>Draft genome sequence data of the facultative, thermophilic, xylanolytic bacterium Paenibacillus sp. strain DA-C8.</title>
        <authorList>
            <person name="Chhe C."/>
            <person name="Uke A."/>
            <person name="Baramee S."/>
            <person name="Ungkulpasvich U."/>
            <person name="Tachaapaikoon C."/>
            <person name="Pason P."/>
            <person name="Waeonukul R."/>
            <person name="Ratanakhanokchai K."/>
            <person name="Kosugi A."/>
        </authorList>
    </citation>
    <scope>NUCLEOTIDE SEQUENCE</scope>
    <source>
        <strain evidence="11">DA-C8</strain>
    </source>
</reference>
<dbReference type="GO" id="GO:0005886">
    <property type="term" value="C:plasma membrane"/>
    <property type="evidence" value="ECO:0007669"/>
    <property type="project" value="UniProtKB-SubCell"/>
</dbReference>
<evidence type="ECO:0000256" key="10">
    <source>
        <dbReference type="SAM" id="Phobius"/>
    </source>
</evidence>
<dbReference type="InterPro" id="IPR028362">
    <property type="entry name" value="AlgI"/>
</dbReference>
<feature type="transmembrane region" description="Helical" evidence="10">
    <location>
        <begin position="331"/>
        <end position="354"/>
    </location>
</feature>
<dbReference type="GO" id="GO:0042121">
    <property type="term" value="P:alginic acid biosynthetic process"/>
    <property type="evidence" value="ECO:0007669"/>
    <property type="project" value="InterPro"/>
</dbReference>
<dbReference type="Proteomes" id="UP000654993">
    <property type="component" value="Unassembled WGS sequence"/>
</dbReference>
<evidence type="ECO:0000256" key="6">
    <source>
        <dbReference type="ARBA" id="ARBA00022989"/>
    </source>
</evidence>
<evidence type="ECO:0000256" key="7">
    <source>
        <dbReference type="ARBA" id="ARBA00023136"/>
    </source>
</evidence>
<keyword evidence="12" id="KW-1185">Reference proteome</keyword>
<feature type="transmembrane region" description="Helical" evidence="10">
    <location>
        <begin position="412"/>
        <end position="437"/>
    </location>
</feature>
<dbReference type="PANTHER" id="PTHR13285:SF23">
    <property type="entry name" value="TEICHOIC ACID D-ALANYLTRANSFERASE"/>
    <property type="match status" value="1"/>
</dbReference>
<dbReference type="EMBL" id="BMAQ01000036">
    <property type="protein sequence ID" value="GFR39190.1"/>
    <property type="molecule type" value="Genomic_DNA"/>
</dbReference>
<feature type="transmembrane region" description="Helical" evidence="10">
    <location>
        <begin position="449"/>
        <end position="467"/>
    </location>
</feature>
<feature type="transmembrane region" description="Helical" evidence="10">
    <location>
        <begin position="97"/>
        <end position="114"/>
    </location>
</feature>
<dbReference type="InterPro" id="IPR024194">
    <property type="entry name" value="Ac/AlaTfrase_AlgI/DltB"/>
</dbReference>
<keyword evidence="8 9" id="KW-0012">Acyltransferase</keyword>
<dbReference type="PIRSF" id="PIRSF500217">
    <property type="entry name" value="AlgI"/>
    <property type="match status" value="1"/>
</dbReference>
<evidence type="ECO:0000256" key="9">
    <source>
        <dbReference type="PIRNR" id="PIRNR016636"/>
    </source>
</evidence>
<dbReference type="PIRSF" id="PIRSF016636">
    <property type="entry name" value="AlgI_DltB"/>
    <property type="match status" value="1"/>
</dbReference>
<name>A0A916QEB1_9BACL</name>
<evidence type="ECO:0000313" key="12">
    <source>
        <dbReference type="Proteomes" id="UP000654993"/>
    </source>
</evidence>
<feature type="transmembrane region" description="Helical" evidence="10">
    <location>
        <begin position="134"/>
        <end position="155"/>
    </location>
</feature>
<comment type="caution">
    <text evidence="11">The sequence shown here is derived from an EMBL/GenBank/DDBJ whole genome shotgun (WGS) entry which is preliminary data.</text>
</comment>
<accession>A0A916QEB1</accession>
<evidence type="ECO:0000313" key="11">
    <source>
        <dbReference type="EMBL" id="GFR39190.1"/>
    </source>
</evidence>
<protein>
    <submittedName>
        <fullName evidence="11">Peptidoglycan O-acetyltransferase</fullName>
    </submittedName>
</protein>
<keyword evidence="7 9" id="KW-0472">Membrane</keyword>
<gene>
    <name evidence="11" type="primary">patA_2</name>
    <name evidence="11" type="ORF">PRECH8_24860</name>
</gene>
<dbReference type="PANTHER" id="PTHR13285">
    <property type="entry name" value="ACYLTRANSFERASE"/>
    <property type="match status" value="1"/>
</dbReference>